<evidence type="ECO:0000313" key="3">
    <source>
        <dbReference type="Proteomes" id="UP000675880"/>
    </source>
</evidence>
<sequence length="48" mass="5342">MAVPWRDSTRTSNEKQQGSGERRLHVMSTDGMMPMVVVSVFDAESKDG</sequence>
<evidence type="ECO:0000256" key="1">
    <source>
        <dbReference type="SAM" id="MobiDB-lite"/>
    </source>
</evidence>
<comment type="caution">
    <text evidence="2">The sequence shown here is derived from an EMBL/GenBank/DDBJ whole genome shotgun (WGS) entry which is preliminary data.</text>
</comment>
<dbReference type="Proteomes" id="UP000675880">
    <property type="component" value="Unassembled WGS sequence"/>
</dbReference>
<proteinExistence type="predicted"/>
<name>A0ABN7LV28_9BACT</name>
<accession>A0ABN7LV28</accession>
<evidence type="ECO:0008006" key="4">
    <source>
        <dbReference type="Google" id="ProtNLM"/>
    </source>
</evidence>
<reference evidence="2 3" key="1">
    <citation type="submission" date="2021-02" db="EMBL/GenBank/DDBJ databases">
        <authorList>
            <person name="Han P."/>
        </authorList>
    </citation>
    <scope>NUCLEOTIDE SEQUENCE [LARGE SCALE GENOMIC DNA]</scope>
    <source>
        <strain evidence="2">Candidatus Nitrospira sp. ZN2</strain>
    </source>
</reference>
<keyword evidence="3" id="KW-1185">Reference proteome</keyword>
<protein>
    <recommendedName>
        <fullName evidence="4">Transposase</fullName>
    </recommendedName>
</protein>
<feature type="region of interest" description="Disordered" evidence="1">
    <location>
        <begin position="1"/>
        <end position="29"/>
    </location>
</feature>
<gene>
    <name evidence="2" type="ORF">NSPZN2_40190</name>
</gene>
<evidence type="ECO:0000313" key="2">
    <source>
        <dbReference type="EMBL" id="CAE6769149.1"/>
    </source>
</evidence>
<organism evidence="2 3">
    <name type="scientific">Nitrospira defluvii</name>
    <dbReference type="NCBI Taxonomy" id="330214"/>
    <lineage>
        <taxon>Bacteria</taxon>
        <taxon>Pseudomonadati</taxon>
        <taxon>Nitrospirota</taxon>
        <taxon>Nitrospiria</taxon>
        <taxon>Nitrospirales</taxon>
        <taxon>Nitrospiraceae</taxon>
        <taxon>Nitrospira</taxon>
    </lineage>
</organism>
<dbReference type="EMBL" id="CAJNBJ010000017">
    <property type="protein sequence ID" value="CAE6769149.1"/>
    <property type="molecule type" value="Genomic_DNA"/>
</dbReference>